<dbReference type="GO" id="GO:0000981">
    <property type="term" value="F:DNA-binding transcription factor activity, RNA polymerase II-specific"/>
    <property type="evidence" value="ECO:0007669"/>
    <property type="project" value="InterPro"/>
</dbReference>
<sequence length="492" mass="53300">METREVFSLSTVESQQGRRLACERCRGQKLKCERPPNSEACHRCAKADVKCSFGTALPPGRPRAARTNAAGSSPPASTSHGGGATNTCPTTNTSSCTGDHGPTSPRVQCPGHHHQQQQHQLLSPPASNRDSIIIGTPWQEHLDLQASKSQLEDEHMTDALCEGLFSVVDFDHNFASWSATDSAAEFDSACVPWPTVDGNRVDTPLDSAIDITDILSVTSCSRNHTVLDPSEGTSSNTISNHTSASPSPPLDLVTIIQRVTELGNTMHQLHTKHSQSENTILHDGLHGSFPVNFAGEVLQVANEFLKLVRCFFVEPGNNTDTTATTTSGCSSTSARQLRPNMNTDMPAALQLIASHQRLLDLYRLFYKIVYEYLRKTELSSRQNQPIWKDLTLGKAPLSQFPDLHIKLVLQVAARVLEDVEACLGLSEGCRVSRKLATEREGILSTIVTSQFVEMCMAAGGGEADEPGGWAAIARIRQVANVLTGMLDGPGVR</sequence>
<dbReference type="CDD" id="cd00067">
    <property type="entry name" value="GAL4"/>
    <property type="match status" value="1"/>
</dbReference>
<name>A0AAN6YD06_9PEZI</name>
<dbReference type="InterPro" id="IPR001138">
    <property type="entry name" value="Zn2Cys6_DnaBD"/>
</dbReference>
<evidence type="ECO:0000256" key="1">
    <source>
        <dbReference type="ARBA" id="ARBA00023242"/>
    </source>
</evidence>
<feature type="domain" description="Zn(2)-C6 fungal-type" evidence="3">
    <location>
        <begin position="21"/>
        <end position="53"/>
    </location>
</feature>
<dbReference type="EMBL" id="MU858095">
    <property type="protein sequence ID" value="KAK4214352.1"/>
    <property type="molecule type" value="Genomic_DNA"/>
</dbReference>
<accession>A0AAN6YD06</accession>
<comment type="caution">
    <text evidence="4">The sequence shown here is derived from an EMBL/GenBank/DDBJ whole genome shotgun (WGS) entry which is preliminary data.</text>
</comment>
<feature type="compositionally biased region" description="Low complexity" evidence="2">
    <location>
        <begin position="85"/>
        <end position="97"/>
    </location>
</feature>
<feature type="compositionally biased region" description="Polar residues" evidence="2">
    <location>
        <begin position="69"/>
        <end position="79"/>
    </location>
</feature>
<dbReference type="SUPFAM" id="SSF57701">
    <property type="entry name" value="Zn2/Cys6 DNA-binding domain"/>
    <property type="match status" value="1"/>
</dbReference>
<dbReference type="GO" id="GO:0008270">
    <property type="term" value="F:zinc ion binding"/>
    <property type="evidence" value="ECO:0007669"/>
    <property type="project" value="InterPro"/>
</dbReference>
<feature type="compositionally biased region" description="Polar residues" evidence="2">
    <location>
        <begin position="231"/>
        <end position="245"/>
    </location>
</feature>
<dbReference type="SMART" id="SM00066">
    <property type="entry name" value="GAL4"/>
    <property type="match status" value="1"/>
</dbReference>
<proteinExistence type="predicted"/>
<keyword evidence="1" id="KW-0539">Nucleus</keyword>
<feature type="region of interest" description="Disordered" evidence="2">
    <location>
        <begin position="226"/>
        <end position="249"/>
    </location>
</feature>
<organism evidence="4 5">
    <name type="scientific">Rhypophila decipiens</name>
    <dbReference type="NCBI Taxonomy" id="261697"/>
    <lineage>
        <taxon>Eukaryota</taxon>
        <taxon>Fungi</taxon>
        <taxon>Dikarya</taxon>
        <taxon>Ascomycota</taxon>
        <taxon>Pezizomycotina</taxon>
        <taxon>Sordariomycetes</taxon>
        <taxon>Sordariomycetidae</taxon>
        <taxon>Sordariales</taxon>
        <taxon>Naviculisporaceae</taxon>
        <taxon>Rhypophila</taxon>
    </lineage>
</organism>
<dbReference type="Gene3D" id="4.10.240.10">
    <property type="entry name" value="Zn(2)-C6 fungal-type DNA-binding domain"/>
    <property type="match status" value="1"/>
</dbReference>
<dbReference type="Proteomes" id="UP001301769">
    <property type="component" value="Unassembled WGS sequence"/>
</dbReference>
<feature type="region of interest" description="Disordered" evidence="2">
    <location>
        <begin position="61"/>
        <end position="131"/>
    </location>
</feature>
<dbReference type="PROSITE" id="PS00463">
    <property type="entry name" value="ZN2_CY6_FUNGAL_1"/>
    <property type="match status" value="1"/>
</dbReference>
<reference evidence="4" key="2">
    <citation type="submission" date="2023-05" db="EMBL/GenBank/DDBJ databases">
        <authorList>
            <consortium name="Lawrence Berkeley National Laboratory"/>
            <person name="Steindorff A."/>
            <person name="Hensen N."/>
            <person name="Bonometti L."/>
            <person name="Westerberg I."/>
            <person name="Brannstrom I.O."/>
            <person name="Guillou S."/>
            <person name="Cros-Aarteil S."/>
            <person name="Calhoun S."/>
            <person name="Haridas S."/>
            <person name="Kuo A."/>
            <person name="Mondo S."/>
            <person name="Pangilinan J."/>
            <person name="Riley R."/>
            <person name="Labutti K."/>
            <person name="Andreopoulos B."/>
            <person name="Lipzen A."/>
            <person name="Chen C."/>
            <person name="Yanf M."/>
            <person name="Daum C."/>
            <person name="Ng V."/>
            <person name="Clum A."/>
            <person name="Ohm R."/>
            <person name="Martin F."/>
            <person name="Silar P."/>
            <person name="Natvig D."/>
            <person name="Lalanne C."/>
            <person name="Gautier V."/>
            <person name="Ament-Velasquez S.L."/>
            <person name="Kruys A."/>
            <person name="Hutchinson M.I."/>
            <person name="Powell A.J."/>
            <person name="Barry K."/>
            <person name="Miller A.N."/>
            <person name="Grigoriev I.V."/>
            <person name="Debuchy R."/>
            <person name="Gladieux P."/>
            <person name="Thoren M.H."/>
            <person name="Johannesson H."/>
        </authorList>
    </citation>
    <scope>NUCLEOTIDE SEQUENCE</scope>
    <source>
        <strain evidence="4">PSN293</strain>
    </source>
</reference>
<reference evidence="4" key="1">
    <citation type="journal article" date="2023" name="Mol. Phylogenet. Evol.">
        <title>Genome-scale phylogeny and comparative genomics of the fungal order Sordariales.</title>
        <authorList>
            <person name="Hensen N."/>
            <person name="Bonometti L."/>
            <person name="Westerberg I."/>
            <person name="Brannstrom I.O."/>
            <person name="Guillou S."/>
            <person name="Cros-Aarteil S."/>
            <person name="Calhoun S."/>
            <person name="Haridas S."/>
            <person name="Kuo A."/>
            <person name="Mondo S."/>
            <person name="Pangilinan J."/>
            <person name="Riley R."/>
            <person name="LaButti K."/>
            <person name="Andreopoulos B."/>
            <person name="Lipzen A."/>
            <person name="Chen C."/>
            <person name="Yan M."/>
            <person name="Daum C."/>
            <person name="Ng V."/>
            <person name="Clum A."/>
            <person name="Steindorff A."/>
            <person name="Ohm R.A."/>
            <person name="Martin F."/>
            <person name="Silar P."/>
            <person name="Natvig D.O."/>
            <person name="Lalanne C."/>
            <person name="Gautier V."/>
            <person name="Ament-Velasquez S.L."/>
            <person name="Kruys A."/>
            <person name="Hutchinson M.I."/>
            <person name="Powell A.J."/>
            <person name="Barry K."/>
            <person name="Miller A.N."/>
            <person name="Grigoriev I.V."/>
            <person name="Debuchy R."/>
            <person name="Gladieux P."/>
            <person name="Hiltunen Thoren M."/>
            <person name="Johannesson H."/>
        </authorList>
    </citation>
    <scope>NUCLEOTIDE SEQUENCE</scope>
    <source>
        <strain evidence="4">PSN293</strain>
    </source>
</reference>
<protein>
    <recommendedName>
        <fullName evidence="3">Zn(2)-C6 fungal-type domain-containing protein</fullName>
    </recommendedName>
</protein>
<evidence type="ECO:0000256" key="2">
    <source>
        <dbReference type="SAM" id="MobiDB-lite"/>
    </source>
</evidence>
<evidence type="ECO:0000259" key="3">
    <source>
        <dbReference type="PROSITE" id="PS50048"/>
    </source>
</evidence>
<evidence type="ECO:0000313" key="5">
    <source>
        <dbReference type="Proteomes" id="UP001301769"/>
    </source>
</evidence>
<dbReference type="Pfam" id="PF00172">
    <property type="entry name" value="Zn_clus"/>
    <property type="match status" value="1"/>
</dbReference>
<dbReference type="PROSITE" id="PS50048">
    <property type="entry name" value="ZN2_CY6_FUNGAL_2"/>
    <property type="match status" value="1"/>
</dbReference>
<keyword evidence="5" id="KW-1185">Reference proteome</keyword>
<gene>
    <name evidence="4" type="ORF">QBC37DRAFT_482355</name>
</gene>
<dbReference type="AlphaFoldDB" id="A0AAN6YD06"/>
<dbReference type="InterPro" id="IPR036864">
    <property type="entry name" value="Zn2-C6_fun-type_DNA-bd_sf"/>
</dbReference>
<evidence type="ECO:0000313" key="4">
    <source>
        <dbReference type="EMBL" id="KAK4214352.1"/>
    </source>
</evidence>